<dbReference type="EMBL" id="BDQK01000014">
    <property type="protein sequence ID" value="GBF81891.1"/>
    <property type="molecule type" value="Genomic_DNA"/>
</dbReference>
<proteinExistence type="inferred from homology"/>
<dbReference type="PANTHER" id="PTHR42988">
    <property type="entry name" value="PHOSPHOHYDROLASE"/>
    <property type="match status" value="1"/>
</dbReference>
<dbReference type="SUPFAM" id="SSF56300">
    <property type="entry name" value="Metallo-dependent phosphatases"/>
    <property type="match status" value="1"/>
</dbReference>
<dbReference type="Gene3D" id="3.60.21.10">
    <property type="match status" value="1"/>
</dbReference>
<evidence type="ECO:0000256" key="3">
    <source>
        <dbReference type="ARBA" id="ARBA00023004"/>
    </source>
</evidence>
<evidence type="ECO:0000256" key="4">
    <source>
        <dbReference type="ARBA" id="ARBA00025742"/>
    </source>
</evidence>
<evidence type="ECO:0000259" key="5">
    <source>
        <dbReference type="Pfam" id="PF00149"/>
    </source>
</evidence>
<dbReference type="Pfam" id="PF00149">
    <property type="entry name" value="Metallophos"/>
    <property type="match status" value="1"/>
</dbReference>
<dbReference type="OrthoDB" id="651281at2"/>
<dbReference type="InterPro" id="IPR050884">
    <property type="entry name" value="CNP_phosphodiesterase-III"/>
</dbReference>
<dbReference type="RefSeq" id="WP_124971309.1">
    <property type="nucleotide sequence ID" value="NZ_BDQK01000014.1"/>
</dbReference>
<accession>A0A401IKW8</accession>
<evidence type="ECO:0000313" key="7">
    <source>
        <dbReference type="Proteomes" id="UP000287247"/>
    </source>
</evidence>
<dbReference type="InterPro" id="IPR004843">
    <property type="entry name" value="Calcineurin-like_PHP"/>
</dbReference>
<reference evidence="7" key="1">
    <citation type="submission" date="2017-05" db="EMBL/GenBank/DDBJ databases">
        <title>Physiological properties and genetic analysis related to exopolysaccharide production of fresh-water unicellular cyanobacterium Aphanothece sacrum, Suizenji Nori, that has been cultured as a food source in Japan.</title>
        <authorList>
            <person name="Kanesaki Y."/>
            <person name="Yoshikawa S."/>
            <person name="Ohki K."/>
        </authorList>
    </citation>
    <scope>NUCLEOTIDE SEQUENCE [LARGE SCALE GENOMIC DNA]</scope>
    <source>
        <strain evidence="7">FPU1</strain>
    </source>
</reference>
<comment type="caution">
    <text evidence="6">The sequence shown here is derived from an EMBL/GenBank/DDBJ whole genome shotgun (WGS) entry which is preliminary data.</text>
</comment>
<evidence type="ECO:0000256" key="2">
    <source>
        <dbReference type="ARBA" id="ARBA00022801"/>
    </source>
</evidence>
<gene>
    <name evidence="6" type="ORF">AsFPU1_3313</name>
</gene>
<dbReference type="AlphaFoldDB" id="A0A401IKW8"/>
<protein>
    <submittedName>
        <fullName evidence="6">Metallophosphoesterase</fullName>
    </submittedName>
</protein>
<keyword evidence="1" id="KW-0479">Metal-binding</keyword>
<keyword evidence="7" id="KW-1185">Reference proteome</keyword>
<dbReference type="GO" id="GO:0016787">
    <property type="term" value="F:hydrolase activity"/>
    <property type="evidence" value="ECO:0007669"/>
    <property type="project" value="UniProtKB-KW"/>
</dbReference>
<name>A0A401IKW8_APHSA</name>
<dbReference type="GO" id="GO:0046872">
    <property type="term" value="F:metal ion binding"/>
    <property type="evidence" value="ECO:0007669"/>
    <property type="project" value="UniProtKB-KW"/>
</dbReference>
<dbReference type="PANTHER" id="PTHR42988:SF2">
    <property type="entry name" value="CYCLIC NUCLEOTIDE PHOSPHODIESTERASE CBUA0032-RELATED"/>
    <property type="match status" value="1"/>
</dbReference>
<comment type="similarity">
    <text evidence="4">Belongs to the cyclic nucleotide phosphodiesterase class-III family.</text>
</comment>
<sequence length="347" mass="40514">MEDHVSDVIMNNITWLHLSDWHQRGKDFDRRIIRDALIKDIKNRVQISPQLKKIDFIIFSGDVAWSGTSEQYSGAINDLFDPLLQVTGLPKECLFIIPGNHDLDETEFRFLPEGIKNPFQTENEVQQWLNYEKERNYLLTPFTAYQHFVTTYTGQESPGYASIRQLEIRGQKVALLGLNSALMCRRNKQISSDGEKVNDNRFLIVGEHQIYNALNKIIDDDLKIVVLHHPLDWLIEFDQTRIESRLLSNFHFLLHGHRHYPQIRTGNSSEGDCVIISGGASYDRRIPTDPRYNSSYNFVHLNFENGKGNVYWRRWSDRRNGGAWIEDTETYKDGQYEFPLPQQLLPK</sequence>
<dbReference type="Proteomes" id="UP000287247">
    <property type="component" value="Unassembled WGS sequence"/>
</dbReference>
<organism evidence="6 7">
    <name type="scientific">Aphanothece sacrum FPU1</name>
    <dbReference type="NCBI Taxonomy" id="1920663"/>
    <lineage>
        <taxon>Bacteria</taxon>
        <taxon>Bacillati</taxon>
        <taxon>Cyanobacteriota</taxon>
        <taxon>Cyanophyceae</taxon>
        <taxon>Oscillatoriophycideae</taxon>
        <taxon>Chroococcales</taxon>
        <taxon>Aphanothecaceae</taxon>
        <taxon>Aphanothece</taxon>
    </lineage>
</organism>
<dbReference type="InterPro" id="IPR029052">
    <property type="entry name" value="Metallo-depent_PP-like"/>
</dbReference>
<keyword evidence="3" id="KW-0408">Iron</keyword>
<keyword evidence="2" id="KW-0378">Hydrolase</keyword>
<evidence type="ECO:0000313" key="6">
    <source>
        <dbReference type="EMBL" id="GBF81891.1"/>
    </source>
</evidence>
<evidence type="ECO:0000256" key="1">
    <source>
        <dbReference type="ARBA" id="ARBA00022723"/>
    </source>
</evidence>
<feature type="domain" description="Calcineurin-like phosphoesterase" evidence="5">
    <location>
        <begin position="16"/>
        <end position="261"/>
    </location>
</feature>